<evidence type="ECO:0000313" key="18">
    <source>
        <dbReference type="EMBL" id="MZP30145.1"/>
    </source>
</evidence>
<evidence type="ECO:0000256" key="7">
    <source>
        <dbReference type="ARBA" id="ARBA00022692"/>
    </source>
</evidence>
<keyword evidence="18" id="KW-0121">Carboxypeptidase</keyword>
<dbReference type="Gene3D" id="3.30.1390.30">
    <property type="entry name" value="Penicillin-binding protein 2a, domain 3"/>
    <property type="match status" value="1"/>
</dbReference>
<feature type="coiled-coil region" evidence="14">
    <location>
        <begin position="472"/>
        <end position="501"/>
    </location>
</feature>
<organism evidence="18 19">
    <name type="scientific">Heliomicrobium undosum</name>
    <dbReference type="NCBI Taxonomy" id="121734"/>
    <lineage>
        <taxon>Bacteria</taxon>
        <taxon>Bacillati</taxon>
        <taxon>Bacillota</taxon>
        <taxon>Clostridia</taxon>
        <taxon>Eubacteriales</taxon>
        <taxon>Heliobacteriaceae</taxon>
        <taxon>Heliomicrobium</taxon>
    </lineage>
</organism>
<evidence type="ECO:0000256" key="5">
    <source>
        <dbReference type="ARBA" id="ARBA00022519"/>
    </source>
</evidence>
<proteinExistence type="inferred from homology"/>
<evidence type="ECO:0000313" key="19">
    <source>
        <dbReference type="Proteomes" id="UP000463470"/>
    </source>
</evidence>
<dbReference type="EMBL" id="WXEY01000010">
    <property type="protein sequence ID" value="MZP30145.1"/>
    <property type="molecule type" value="Genomic_DNA"/>
</dbReference>
<gene>
    <name evidence="18" type="primary">mrdA</name>
    <name evidence="18" type="ORF">GTO91_10540</name>
</gene>
<keyword evidence="19" id="KW-1185">Reference proteome</keyword>
<evidence type="ECO:0000256" key="14">
    <source>
        <dbReference type="SAM" id="Coils"/>
    </source>
</evidence>
<keyword evidence="13" id="KW-0961">Cell wall biogenesis/degradation</keyword>
<keyword evidence="10" id="KW-0573">Peptidoglycan synthesis</keyword>
<keyword evidence="8 18" id="KW-0378">Hydrolase</keyword>
<dbReference type="OrthoDB" id="9757901at2"/>
<evidence type="ECO:0000256" key="3">
    <source>
        <dbReference type="ARBA" id="ARBA00007171"/>
    </source>
</evidence>
<dbReference type="Pfam" id="PF00905">
    <property type="entry name" value="Transpeptidase"/>
    <property type="match status" value="1"/>
</dbReference>
<accession>A0A845L517</accession>
<feature type="domain" description="Penicillin-binding protein transpeptidase" evidence="16">
    <location>
        <begin position="300"/>
        <end position="679"/>
    </location>
</feature>
<keyword evidence="5" id="KW-0997">Cell inner membrane</keyword>
<dbReference type="Gene3D" id="3.40.710.10">
    <property type="entry name" value="DD-peptidase/beta-lactamase superfamily"/>
    <property type="match status" value="1"/>
</dbReference>
<keyword evidence="11 15" id="KW-1133">Transmembrane helix</keyword>
<comment type="subcellular location">
    <subcellularLocation>
        <location evidence="2">Cell membrane</location>
    </subcellularLocation>
    <subcellularLocation>
        <location evidence="1">Membrane</location>
        <topology evidence="1">Single-pass membrane protein</topology>
    </subcellularLocation>
</comment>
<dbReference type="GO" id="GO:0071972">
    <property type="term" value="F:peptidoglycan L,D-transpeptidase activity"/>
    <property type="evidence" value="ECO:0007669"/>
    <property type="project" value="TreeGrafter"/>
</dbReference>
<dbReference type="PANTHER" id="PTHR30627">
    <property type="entry name" value="PEPTIDOGLYCAN D,D-TRANSPEPTIDASE"/>
    <property type="match status" value="1"/>
</dbReference>
<feature type="domain" description="Penicillin-binding protein dimerisation" evidence="17">
    <location>
        <begin position="76"/>
        <end position="255"/>
    </location>
</feature>
<dbReference type="GO" id="GO:0009002">
    <property type="term" value="F:serine-type D-Ala-D-Ala carboxypeptidase activity"/>
    <property type="evidence" value="ECO:0007669"/>
    <property type="project" value="UniProtKB-EC"/>
</dbReference>
<dbReference type="InterPro" id="IPR005311">
    <property type="entry name" value="PBP_dimer"/>
</dbReference>
<evidence type="ECO:0000256" key="8">
    <source>
        <dbReference type="ARBA" id="ARBA00022801"/>
    </source>
</evidence>
<dbReference type="SUPFAM" id="SSF56601">
    <property type="entry name" value="beta-lactamase/transpeptidase-like"/>
    <property type="match status" value="1"/>
</dbReference>
<keyword evidence="6" id="KW-0645">Protease</keyword>
<name>A0A845L517_9FIRM</name>
<protein>
    <submittedName>
        <fullName evidence="18">Penicillin-binding protein 2</fullName>
        <ecNumber evidence="18">3.4.16.4</ecNumber>
    </submittedName>
</protein>
<dbReference type="EC" id="3.4.16.4" evidence="18"/>
<evidence type="ECO:0000256" key="12">
    <source>
        <dbReference type="ARBA" id="ARBA00023136"/>
    </source>
</evidence>
<dbReference type="GO" id="GO:0071555">
    <property type="term" value="P:cell wall organization"/>
    <property type="evidence" value="ECO:0007669"/>
    <property type="project" value="UniProtKB-KW"/>
</dbReference>
<dbReference type="SUPFAM" id="SSF56519">
    <property type="entry name" value="Penicillin binding protein dimerisation domain"/>
    <property type="match status" value="1"/>
</dbReference>
<evidence type="ECO:0000259" key="17">
    <source>
        <dbReference type="Pfam" id="PF03717"/>
    </source>
</evidence>
<evidence type="ECO:0000259" key="16">
    <source>
        <dbReference type="Pfam" id="PF00905"/>
    </source>
</evidence>
<comment type="similarity">
    <text evidence="3">Belongs to the transpeptidase family.</text>
</comment>
<dbReference type="Proteomes" id="UP000463470">
    <property type="component" value="Unassembled WGS sequence"/>
</dbReference>
<dbReference type="NCBIfam" id="TIGR03423">
    <property type="entry name" value="pbp2_mrdA"/>
    <property type="match status" value="1"/>
</dbReference>
<keyword evidence="14" id="KW-0175">Coiled coil</keyword>
<reference evidence="18 19" key="1">
    <citation type="submission" date="2020-01" db="EMBL/GenBank/DDBJ databases">
        <title>Whole-genome sequence of Heliobacterium undosum DSM 13378.</title>
        <authorList>
            <person name="Kyndt J.A."/>
            <person name="Meyer T.E."/>
        </authorList>
    </citation>
    <scope>NUCLEOTIDE SEQUENCE [LARGE SCALE GENOMIC DNA]</scope>
    <source>
        <strain evidence="18 19">DSM 13378</strain>
    </source>
</reference>
<keyword evidence="4" id="KW-1003">Cell membrane</keyword>
<evidence type="ECO:0000256" key="9">
    <source>
        <dbReference type="ARBA" id="ARBA00022960"/>
    </source>
</evidence>
<dbReference type="InterPro" id="IPR017790">
    <property type="entry name" value="Penicillin-binding_protein_2"/>
</dbReference>
<feature type="transmembrane region" description="Helical" evidence="15">
    <location>
        <begin position="33"/>
        <end position="53"/>
    </location>
</feature>
<dbReference type="RefSeq" id="WP_161258675.1">
    <property type="nucleotide sequence ID" value="NZ_WXEY01000010.1"/>
</dbReference>
<dbReference type="InterPro" id="IPR001460">
    <property type="entry name" value="PCN-bd_Tpept"/>
</dbReference>
<dbReference type="GO" id="GO:0009252">
    <property type="term" value="P:peptidoglycan biosynthetic process"/>
    <property type="evidence" value="ECO:0007669"/>
    <property type="project" value="UniProtKB-KW"/>
</dbReference>
<evidence type="ECO:0000256" key="6">
    <source>
        <dbReference type="ARBA" id="ARBA00022670"/>
    </source>
</evidence>
<dbReference type="GO" id="GO:0008360">
    <property type="term" value="P:regulation of cell shape"/>
    <property type="evidence" value="ECO:0007669"/>
    <property type="project" value="UniProtKB-KW"/>
</dbReference>
<evidence type="ECO:0000256" key="4">
    <source>
        <dbReference type="ARBA" id="ARBA00022475"/>
    </source>
</evidence>
<evidence type="ECO:0000256" key="10">
    <source>
        <dbReference type="ARBA" id="ARBA00022984"/>
    </source>
</evidence>
<dbReference type="GO" id="GO:0008658">
    <property type="term" value="F:penicillin binding"/>
    <property type="evidence" value="ECO:0007669"/>
    <property type="project" value="InterPro"/>
</dbReference>
<evidence type="ECO:0000256" key="2">
    <source>
        <dbReference type="ARBA" id="ARBA00004236"/>
    </source>
</evidence>
<evidence type="ECO:0000256" key="13">
    <source>
        <dbReference type="ARBA" id="ARBA00023316"/>
    </source>
</evidence>
<keyword evidence="12 15" id="KW-0472">Membrane</keyword>
<dbReference type="InterPro" id="IPR012338">
    <property type="entry name" value="Beta-lactam/transpept-like"/>
</dbReference>
<keyword evidence="9" id="KW-0133">Cell shape</keyword>
<sequence length="702" mass="78652">MSLDLNNLVNEMANEMTIDPPAAKRRKDLEKTLRLFAVATILVFFALVSRLFYLQFVDATEYTTTSEENRIKMLPITAMRGDIVDRNGVTLATSVPVFNAYITYLGIQNSDREAVVQKLAHILGANDPAITADYITELFKKRRSRLYEPILIKSNLSETEVAMLEERRAELPGVVVEKGPVRYYPPVEGSQIAGHLLGYVRQISADELKQYGDEKYRLDDMIGKTGLEKAYEKYLRGQDGYQQVEINQSNRPIRNLFTHTPTPGDRLVLTLDAKVQKTMEETMDRTLSQLQRENPKAKAGAAVMINVRTGAILGMVSRPALNPNDFVGTMNQETADYYFRSDPPAGINRVIQASYPPGSTFKPITAMAALDVGKLDPHEHINCTGAYWEKPNIRCWSVHGSVDLNEAVAGSCNVYFQEMGRRAGIDNISRIAREFGLGQETGILLPGEEEGLLPGRDWKRAWGSSYANNRYQARMREQDKKTQEELTNAQTEEEKAKIQKKDTSMRKTIERDYRNDLNYWPYWQPFETYNTSIGQGRSQYTVLQLANYIATLANGGTRFQPYMVDRIETPEKQVVQQFGPTILNQVSLSPENLAMVRRAMLAVTEQGGTASYLFNNFPVKVGAKTGTAETGRAGDNKEKDYHGVFVAFAPYDNPEVAYAGVVEYGYHGGSSAGIVARAAFEAYFGVNPTNPEALVPFGRVEE</sequence>
<comment type="caution">
    <text evidence="18">The sequence shown here is derived from an EMBL/GenBank/DDBJ whole genome shotgun (WGS) entry which is preliminary data.</text>
</comment>
<dbReference type="InterPro" id="IPR050515">
    <property type="entry name" value="Beta-lactam/transpept"/>
</dbReference>
<dbReference type="GO" id="GO:0005886">
    <property type="term" value="C:plasma membrane"/>
    <property type="evidence" value="ECO:0007669"/>
    <property type="project" value="UniProtKB-SubCell"/>
</dbReference>
<dbReference type="Pfam" id="PF03717">
    <property type="entry name" value="PBP_dimer"/>
    <property type="match status" value="1"/>
</dbReference>
<dbReference type="AlphaFoldDB" id="A0A845L517"/>
<dbReference type="PANTHER" id="PTHR30627:SF2">
    <property type="entry name" value="PEPTIDOGLYCAN D,D-TRANSPEPTIDASE MRDA"/>
    <property type="match status" value="1"/>
</dbReference>
<dbReference type="Gene3D" id="3.90.1310.10">
    <property type="entry name" value="Penicillin-binding protein 2a (Domain 2)"/>
    <property type="match status" value="1"/>
</dbReference>
<dbReference type="GO" id="GO:0006508">
    <property type="term" value="P:proteolysis"/>
    <property type="evidence" value="ECO:0007669"/>
    <property type="project" value="UniProtKB-KW"/>
</dbReference>
<dbReference type="InterPro" id="IPR036138">
    <property type="entry name" value="PBP_dimer_sf"/>
</dbReference>
<evidence type="ECO:0000256" key="1">
    <source>
        <dbReference type="ARBA" id="ARBA00004167"/>
    </source>
</evidence>
<keyword evidence="7 15" id="KW-0812">Transmembrane</keyword>
<evidence type="ECO:0000256" key="11">
    <source>
        <dbReference type="ARBA" id="ARBA00022989"/>
    </source>
</evidence>
<evidence type="ECO:0000256" key="15">
    <source>
        <dbReference type="SAM" id="Phobius"/>
    </source>
</evidence>